<feature type="non-terminal residue" evidence="1">
    <location>
        <position position="1"/>
    </location>
</feature>
<name>A0A292PMN7_9PEZI</name>
<proteinExistence type="predicted"/>
<dbReference type="Pfam" id="PF13374">
    <property type="entry name" value="TPR_10"/>
    <property type="match status" value="1"/>
</dbReference>
<dbReference type="InterPro" id="IPR011990">
    <property type="entry name" value="TPR-like_helical_dom_sf"/>
</dbReference>
<evidence type="ECO:0000313" key="2">
    <source>
        <dbReference type="Proteomes" id="UP001412239"/>
    </source>
</evidence>
<dbReference type="Proteomes" id="UP001412239">
    <property type="component" value="Unassembled WGS sequence"/>
</dbReference>
<dbReference type="Gene3D" id="1.25.40.10">
    <property type="entry name" value="Tetratricopeptide repeat domain"/>
    <property type="match status" value="1"/>
</dbReference>
<gene>
    <name evidence="1" type="ORF">GSTUAT00008051001</name>
</gene>
<feature type="non-terminal residue" evidence="1">
    <location>
        <position position="107"/>
    </location>
</feature>
<evidence type="ECO:0000313" key="1">
    <source>
        <dbReference type="EMBL" id="CUS07868.1"/>
    </source>
</evidence>
<accession>A0A292PMN7</accession>
<dbReference type="SUPFAM" id="SSF48452">
    <property type="entry name" value="TPR-like"/>
    <property type="match status" value="1"/>
</dbReference>
<protein>
    <recommendedName>
        <fullName evidence="3">Kinesin light chain</fullName>
    </recommendedName>
</protein>
<dbReference type="AlphaFoldDB" id="A0A292PMN7"/>
<evidence type="ECO:0008006" key="3">
    <source>
        <dbReference type="Google" id="ProtNLM"/>
    </source>
</evidence>
<sequence>PNTLTSVNNLAGVLESQGKYDESEEMHRRALAGRERIHGPDHPNNLTSCQQPGWGAAIPRKVRRIRRDASACTGGVREDSWTRSSKHPIKCQKPCYGGAAPGWAWRC</sequence>
<reference evidence="1" key="1">
    <citation type="submission" date="2015-10" db="EMBL/GenBank/DDBJ databases">
        <authorList>
            <person name="Regsiter A."/>
            <person name="william w."/>
        </authorList>
    </citation>
    <scope>NUCLEOTIDE SEQUENCE</scope>
    <source>
        <strain evidence="1">Montdore</strain>
    </source>
</reference>
<keyword evidence="2" id="KW-1185">Reference proteome</keyword>
<organism evidence="1 2">
    <name type="scientific">Tuber aestivum</name>
    <name type="common">summer truffle</name>
    <dbReference type="NCBI Taxonomy" id="59557"/>
    <lineage>
        <taxon>Eukaryota</taxon>
        <taxon>Fungi</taxon>
        <taxon>Dikarya</taxon>
        <taxon>Ascomycota</taxon>
        <taxon>Pezizomycotina</taxon>
        <taxon>Pezizomycetes</taxon>
        <taxon>Pezizales</taxon>
        <taxon>Tuberaceae</taxon>
        <taxon>Tuber</taxon>
    </lineage>
</organism>
<dbReference type="EMBL" id="LN891169">
    <property type="protein sequence ID" value="CUS07868.1"/>
    <property type="molecule type" value="Genomic_DNA"/>
</dbReference>